<dbReference type="PANTHER" id="PTHR33620:SF1">
    <property type="entry name" value="UREASE ACCESSORY PROTEIN F"/>
    <property type="match status" value="1"/>
</dbReference>
<dbReference type="InterPro" id="IPR002639">
    <property type="entry name" value="UreF"/>
</dbReference>
<organism evidence="4 5">
    <name type="scientific">Escherichia coli O157:H7 (strain EC869)</name>
    <dbReference type="NCBI Taxonomy" id="478008"/>
    <lineage>
        <taxon>Bacteria</taxon>
        <taxon>Pseudomonadati</taxon>
        <taxon>Pseudomonadota</taxon>
        <taxon>Gammaproteobacteria</taxon>
        <taxon>Enterobacterales</taxon>
        <taxon>Enterobacteriaceae</taxon>
        <taxon>Escherichia</taxon>
    </lineage>
</organism>
<dbReference type="GO" id="GO:0005737">
    <property type="term" value="C:cytoplasm"/>
    <property type="evidence" value="ECO:0007669"/>
    <property type="project" value="UniProtKB-SubCell"/>
</dbReference>
<dbReference type="InterPro" id="IPR038277">
    <property type="entry name" value="UreF_sf"/>
</dbReference>
<dbReference type="SMR" id="A0A0H3PLB8"/>
<proteinExistence type="inferred from homology"/>
<protein>
    <recommendedName>
        <fullName evidence="3">Urease accessory protein UreF</fullName>
    </recommendedName>
</protein>
<keyword evidence="3" id="KW-0963">Cytoplasm</keyword>
<comment type="subcellular location">
    <subcellularLocation>
        <location evidence="3">Cytoplasm</location>
    </subcellularLocation>
</comment>
<dbReference type="PIRSF" id="PIRSF009467">
    <property type="entry name" value="Ureas_acces_UreF"/>
    <property type="match status" value="1"/>
</dbReference>
<dbReference type="Proteomes" id="UP000004641">
    <property type="component" value="Unassembled WGS sequence"/>
</dbReference>
<dbReference type="Gene3D" id="1.10.4190.10">
    <property type="entry name" value="Urease accessory protein UreF"/>
    <property type="match status" value="1"/>
</dbReference>
<dbReference type="EMBL" id="ABHU01000017">
    <property type="protein sequence ID" value="EDU89890.1"/>
    <property type="molecule type" value="Genomic_DNA"/>
</dbReference>
<reference evidence="4 5" key="1">
    <citation type="journal article" date="2011" name="Appl. Environ. Microbiol.">
        <title>Genome signatures of Escherichia coli O157:H7 isolates from the bovine host reservoir.</title>
        <authorList>
            <person name="Eppinger M."/>
            <person name="Mammel M.K."/>
            <person name="Leclerc J.E."/>
            <person name="Ravel J."/>
            <person name="Cebula T.A."/>
        </authorList>
    </citation>
    <scope>NUCLEOTIDE SEQUENCE [LARGE SCALE GENOMIC DNA]</scope>
    <source>
        <strain evidence="4 5">EC869</strain>
    </source>
</reference>
<comment type="similarity">
    <text evidence="3">Belongs to the UreF family.</text>
</comment>
<sequence>MPTPEKRLRLMQLASNSLPVGGYSWSQGLEWAVEAGWVEDSAAFEHWQQLQMEQSFFAVDLPLLARLYRACEAGDPDSAGRWTAYLLACRETRELRDEERNRGAAFTRLLVDWQPDCPAEWRKLCQQSQLTGMAWLGVRWQISVSDLALSLGYSWIESAVMAGVRLVPYGQLAAQQLIMRLCARYAANMDSALATPDHAIGSATPLASIASARHETQYSRLFRS</sequence>
<evidence type="ECO:0000256" key="2">
    <source>
        <dbReference type="ARBA" id="ARBA00023186"/>
    </source>
</evidence>
<keyword evidence="1 3" id="KW-0996">Nickel insertion</keyword>
<evidence type="ECO:0000313" key="5">
    <source>
        <dbReference type="Proteomes" id="UP000004641"/>
    </source>
</evidence>
<accession>A0A0H3PLB8</accession>
<name>A0A0H3PLB8_ECO5C</name>
<dbReference type="GO" id="GO:0016151">
    <property type="term" value="F:nickel cation binding"/>
    <property type="evidence" value="ECO:0007669"/>
    <property type="project" value="UniProtKB-UniRule"/>
</dbReference>
<evidence type="ECO:0000313" key="4">
    <source>
        <dbReference type="EMBL" id="EDU89890.1"/>
    </source>
</evidence>
<dbReference type="Pfam" id="PF01730">
    <property type="entry name" value="UreF"/>
    <property type="match status" value="1"/>
</dbReference>
<gene>
    <name evidence="3" type="primary">ureF</name>
    <name evidence="4" type="ORF">ECH7EC869_1865</name>
</gene>
<dbReference type="PANTHER" id="PTHR33620">
    <property type="entry name" value="UREASE ACCESSORY PROTEIN F"/>
    <property type="match status" value="1"/>
</dbReference>
<evidence type="ECO:0000256" key="1">
    <source>
        <dbReference type="ARBA" id="ARBA00022988"/>
    </source>
</evidence>
<comment type="subunit">
    <text evidence="3">UreD, UreF and UreG form a complex that acts as a GTP-hydrolysis-dependent molecular chaperone, activating the urease apoprotein by helping to assemble the nickel containing metallocenter of UreC. The UreE protein probably delivers the nickel.</text>
</comment>
<dbReference type="AlphaFoldDB" id="A0A0H3PLB8"/>
<dbReference type="RefSeq" id="WP_001142971.1">
    <property type="nucleotide sequence ID" value="NZ_ABHU01000017.1"/>
</dbReference>
<comment type="function">
    <text evidence="3">Required for maturation of urease via the functional incorporation of the urease nickel metallocenter.</text>
</comment>
<evidence type="ECO:0000256" key="3">
    <source>
        <dbReference type="HAMAP-Rule" id="MF_01385"/>
    </source>
</evidence>
<comment type="caution">
    <text evidence="4">The sequence shown here is derived from an EMBL/GenBank/DDBJ whole genome shotgun (WGS) entry which is preliminary data.</text>
</comment>
<keyword evidence="2 3" id="KW-0143">Chaperone</keyword>
<dbReference type="HAMAP" id="MF_01385">
    <property type="entry name" value="UreF"/>
    <property type="match status" value="1"/>
</dbReference>